<keyword evidence="4" id="KW-0408">Iron</keyword>
<sequence>MSGLQVGAVVLAAVATVVGVAVFVRGVVVIVRTVRTGRPLPGRWTPVGPRLATLVREVLGHGRFQQRPAVRAAHWVVMVSFPVLVVTLLTGYGQLVDPRYGLPLVGHWVPLEWAVEAFAWLGLLGIAYLIVLRQRVRPRASEPEATQRRSRFFGSNQVWAYVVEATVLLVVVAVLVLRGLEYALGVQDGEAWATALHFPLSAWFGASWTAVDPGTLATAVVVVALVKILVSMAWFVVVGLLPTMGVAWHRFLAVVNVYARREPDGAPALGSLVPLRDATGEPLDLTAVDDLPEDLRLGVGAIEDLPWKGLLDVATCTECGRCQDQCPAWATGKPLSPKLLTLALRDHAAATAPYVQAARAAGASAEAQADPHLGVDLVASGVIDPDVLWACTMCGACVQQCPVDIEHVDTIVDIRRYQTLMESAFPAELGGTFTKMERRGNPWGLPARQRLDWAKGLEFDVPVVGVDVESATEVDWLFWVGCAGAFEDRAKKTTRAVAELLHAAGVTFAVLGDGETCTGDPARRAGNEALYQMLAAQNVETLNEVGAQRIVVTCAHCFNTISREYPAMGGRYEVVHHTQLLDTLVGEGRLRFAPGVGEDADGATVTYHDPCYLGRHNQVYEPPRELLAAAGVTLAEMPRNRETSFCCGAGGARVWMEETIGERIGTVRAAEAVATGASAIATACPFCTVMLSDGVAAHARASADAAQATDASGAADGTTPDDAGTHPTPGAAATGTHEPAAPHEPTRHEPTPAGPRPQVGVPEVADIAVLLRDRLAHQD</sequence>
<accession>A0ABR8QF40</accession>
<feature type="transmembrane region" description="Helical" evidence="7">
    <location>
        <begin position="113"/>
        <end position="132"/>
    </location>
</feature>
<dbReference type="Gene3D" id="1.10.1060.10">
    <property type="entry name" value="Alpha-helical ferredoxin"/>
    <property type="match status" value="1"/>
</dbReference>
<proteinExistence type="predicted"/>
<dbReference type="Pfam" id="PF13183">
    <property type="entry name" value="Fer4_8"/>
    <property type="match status" value="1"/>
</dbReference>
<feature type="transmembrane region" description="Helical" evidence="7">
    <location>
        <begin position="158"/>
        <end position="177"/>
    </location>
</feature>
<dbReference type="InterPro" id="IPR017896">
    <property type="entry name" value="4Fe4S_Fe-S-bd"/>
</dbReference>
<reference evidence="9 10" key="1">
    <citation type="submission" date="2020-08" db="EMBL/GenBank/DDBJ databases">
        <title>A Genomic Blueprint of the Chicken Gut Microbiome.</title>
        <authorList>
            <person name="Gilroy R."/>
            <person name="Ravi A."/>
            <person name="Getino M."/>
            <person name="Pursley I."/>
            <person name="Horton D.L."/>
            <person name="Alikhan N.-F."/>
            <person name="Baker D."/>
            <person name="Gharbi K."/>
            <person name="Hall N."/>
            <person name="Watson M."/>
            <person name="Adriaenssens E.M."/>
            <person name="Foster-Nyarko E."/>
            <person name="Jarju S."/>
            <person name="Secka A."/>
            <person name="Antonio M."/>
            <person name="Oren A."/>
            <person name="Chaudhuri R."/>
            <person name="La Ragione R.M."/>
            <person name="Hildebrand F."/>
            <person name="Pallen M.J."/>
        </authorList>
    </citation>
    <scope>NUCLEOTIDE SEQUENCE [LARGE SCALE GENOMIC DNA]</scope>
    <source>
        <strain evidence="9 10">Sa3CUA2</strain>
    </source>
</reference>
<dbReference type="InterPro" id="IPR004017">
    <property type="entry name" value="Cys_rich_dom"/>
</dbReference>
<evidence type="ECO:0000256" key="5">
    <source>
        <dbReference type="ARBA" id="ARBA00023014"/>
    </source>
</evidence>
<evidence type="ECO:0000256" key="7">
    <source>
        <dbReference type="SAM" id="Phobius"/>
    </source>
</evidence>
<evidence type="ECO:0000256" key="2">
    <source>
        <dbReference type="ARBA" id="ARBA00022723"/>
    </source>
</evidence>
<evidence type="ECO:0000256" key="4">
    <source>
        <dbReference type="ARBA" id="ARBA00023004"/>
    </source>
</evidence>
<gene>
    <name evidence="9" type="ORF">H9657_12120</name>
</gene>
<feature type="domain" description="4Fe-4S ferredoxin-type" evidence="8">
    <location>
        <begin position="379"/>
        <end position="411"/>
    </location>
</feature>
<dbReference type="SUPFAM" id="SSF46548">
    <property type="entry name" value="alpha-helical ferredoxin"/>
    <property type="match status" value="1"/>
</dbReference>
<evidence type="ECO:0000256" key="3">
    <source>
        <dbReference type="ARBA" id="ARBA00023002"/>
    </source>
</evidence>
<dbReference type="Proteomes" id="UP000604241">
    <property type="component" value="Unassembled WGS sequence"/>
</dbReference>
<keyword evidence="10" id="KW-1185">Reference proteome</keyword>
<feature type="transmembrane region" description="Helical" evidence="7">
    <location>
        <begin position="6"/>
        <end position="31"/>
    </location>
</feature>
<dbReference type="PANTHER" id="PTHR43255">
    <property type="entry name" value="IRON-SULFUR-BINDING OXIDOREDUCTASE FADF-RELATED-RELATED"/>
    <property type="match status" value="1"/>
</dbReference>
<protein>
    <submittedName>
        <fullName evidence="9">(Fe-S)-binding protein</fullName>
    </submittedName>
</protein>
<evidence type="ECO:0000313" key="9">
    <source>
        <dbReference type="EMBL" id="MBD7919020.1"/>
    </source>
</evidence>
<dbReference type="PROSITE" id="PS51379">
    <property type="entry name" value="4FE4S_FER_2"/>
    <property type="match status" value="2"/>
</dbReference>
<keyword evidence="3" id="KW-0560">Oxidoreductase</keyword>
<feature type="domain" description="4Fe-4S ferredoxin-type" evidence="8">
    <location>
        <begin position="307"/>
        <end position="336"/>
    </location>
</feature>
<feature type="compositionally biased region" description="Basic and acidic residues" evidence="6">
    <location>
        <begin position="740"/>
        <end position="750"/>
    </location>
</feature>
<dbReference type="InterPro" id="IPR051460">
    <property type="entry name" value="HdrC_iron-sulfur_subunit"/>
</dbReference>
<evidence type="ECO:0000256" key="1">
    <source>
        <dbReference type="ARBA" id="ARBA00022485"/>
    </source>
</evidence>
<name>A0ABR8QF40_9CELL</name>
<evidence type="ECO:0000313" key="10">
    <source>
        <dbReference type="Proteomes" id="UP000604241"/>
    </source>
</evidence>
<evidence type="ECO:0000259" key="8">
    <source>
        <dbReference type="PROSITE" id="PS51379"/>
    </source>
</evidence>
<keyword evidence="7" id="KW-1133">Transmembrane helix</keyword>
<dbReference type="Pfam" id="PF02754">
    <property type="entry name" value="CCG"/>
    <property type="match status" value="2"/>
</dbReference>
<dbReference type="PANTHER" id="PTHR43255:SF1">
    <property type="entry name" value="IRON-SULFUR-BINDING OXIDOREDUCTASE FADF-RELATED"/>
    <property type="match status" value="1"/>
</dbReference>
<keyword evidence="7" id="KW-0812">Transmembrane</keyword>
<keyword evidence="1" id="KW-0004">4Fe-4S</keyword>
<organism evidence="9 10">
    <name type="scientific">Cellulomonas avistercoris</name>
    <dbReference type="NCBI Taxonomy" id="2762242"/>
    <lineage>
        <taxon>Bacteria</taxon>
        <taxon>Bacillati</taxon>
        <taxon>Actinomycetota</taxon>
        <taxon>Actinomycetes</taxon>
        <taxon>Micrococcales</taxon>
        <taxon>Cellulomonadaceae</taxon>
        <taxon>Cellulomonas</taxon>
    </lineage>
</organism>
<feature type="compositionally biased region" description="Low complexity" evidence="6">
    <location>
        <begin position="708"/>
        <end position="739"/>
    </location>
</feature>
<dbReference type="InterPro" id="IPR009051">
    <property type="entry name" value="Helical_ferredxn"/>
</dbReference>
<keyword evidence="7" id="KW-0472">Membrane</keyword>
<keyword evidence="2" id="KW-0479">Metal-binding</keyword>
<feature type="transmembrane region" description="Helical" evidence="7">
    <location>
        <begin position="72"/>
        <end position="93"/>
    </location>
</feature>
<dbReference type="EMBL" id="JACSQV010000009">
    <property type="protein sequence ID" value="MBD7919020.1"/>
    <property type="molecule type" value="Genomic_DNA"/>
</dbReference>
<dbReference type="RefSeq" id="WP_191783665.1">
    <property type="nucleotide sequence ID" value="NZ_JACSQV010000009.1"/>
</dbReference>
<dbReference type="PROSITE" id="PS00198">
    <property type="entry name" value="4FE4S_FER_1"/>
    <property type="match status" value="1"/>
</dbReference>
<feature type="region of interest" description="Disordered" evidence="6">
    <location>
        <begin position="708"/>
        <end position="765"/>
    </location>
</feature>
<dbReference type="InterPro" id="IPR017900">
    <property type="entry name" value="4Fe4S_Fe_S_CS"/>
</dbReference>
<comment type="caution">
    <text evidence="9">The sequence shown here is derived from an EMBL/GenBank/DDBJ whole genome shotgun (WGS) entry which is preliminary data.</text>
</comment>
<evidence type="ECO:0000256" key="6">
    <source>
        <dbReference type="SAM" id="MobiDB-lite"/>
    </source>
</evidence>
<keyword evidence="5" id="KW-0411">Iron-sulfur</keyword>